<dbReference type="GO" id="GO:0005840">
    <property type="term" value="C:ribosome"/>
    <property type="evidence" value="ECO:0007669"/>
    <property type="project" value="InterPro"/>
</dbReference>
<dbReference type="HAMAP" id="MF_00014">
    <property type="entry name" value="Ribosome_mat_RimM"/>
    <property type="match status" value="1"/>
</dbReference>
<keyword evidence="4 5" id="KW-0143">Chaperone</keyword>
<feature type="domain" description="Ribosome maturation factor RimM PRC barrel" evidence="7">
    <location>
        <begin position="126"/>
        <end position="179"/>
    </location>
</feature>
<dbReference type="InterPro" id="IPR011961">
    <property type="entry name" value="RimM"/>
</dbReference>
<dbReference type="GO" id="GO:0042274">
    <property type="term" value="P:ribosomal small subunit biogenesis"/>
    <property type="evidence" value="ECO:0007669"/>
    <property type="project" value="UniProtKB-UniRule"/>
</dbReference>
<organism evidence="8 9">
    <name type="scientific">Treponema bryantii</name>
    <dbReference type="NCBI Taxonomy" id="163"/>
    <lineage>
        <taxon>Bacteria</taxon>
        <taxon>Pseudomonadati</taxon>
        <taxon>Spirochaetota</taxon>
        <taxon>Spirochaetia</taxon>
        <taxon>Spirochaetales</taxon>
        <taxon>Treponemataceae</taxon>
        <taxon>Treponema</taxon>
    </lineage>
</organism>
<dbReference type="SUPFAM" id="SSF50447">
    <property type="entry name" value="Translation proteins"/>
    <property type="match status" value="1"/>
</dbReference>
<evidence type="ECO:0000256" key="2">
    <source>
        <dbReference type="ARBA" id="ARBA00022517"/>
    </source>
</evidence>
<dbReference type="InterPro" id="IPR011033">
    <property type="entry name" value="PRC_barrel-like_sf"/>
</dbReference>
<keyword evidence="2 5" id="KW-0690">Ribosome biogenesis</keyword>
<reference evidence="8 9" key="1">
    <citation type="submission" date="2016-10" db="EMBL/GenBank/DDBJ databases">
        <authorList>
            <person name="de Groot N.N."/>
        </authorList>
    </citation>
    <scope>NUCLEOTIDE SEQUENCE [LARGE SCALE GENOMIC DNA]</scope>
    <source>
        <strain evidence="8 9">B25</strain>
    </source>
</reference>
<dbReference type="GO" id="GO:0005737">
    <property type="term" value="C:cytoplasm"/>
    <property type="evidence" value="ECO:0007669"/>
    <property type="project" value="UniProtKB-SubCell"/>
</dbReference>
<dbReference type="STRING" id="163.SAMN04487775_108159"/>
<dbReference type="InterPro" id="IPR002676">
    <property type="entry name" value="RimM_N"/>
</dbReference>
<keyword evidence="9" id="KW-1185">Reference proteome</keyword>
<keyword evidence="3 5" id="KW-0698">rRNA processing</keyword>
<dbReference type="PANTHER" id="PTHR33692">
    <property type="entry name" value="RIBOSOME MATURATION FACTOR RIMM"/>
    <property type="match status" value="1"/>
</dbReference>
<dbReference type="GO" id="GO:0043022">
    <property type="term" value="F:ribosome binding"/>
    <property type="evidence" value="ECO:0007669"/>
    <property type="project" value="InterPro"/>
</dbReference>
<dbReference type="AlphaFoldDB" id="A0A1H8ZNA0"/>
<dbReference type="Gene3D" id="2.30.30.240">
    <property type="entry name" value="PRC-barrel domain"/>
    <property type="match status" value="1"/>
</dbReference>
<feature type="domain" description="RimM N-terminal" evidence="6">
    <location>
        <begin position="7"/>
        <end position="88"/>
    </location>
</feature>
<dbReference type="EMBL" id="FOFU01000001">
    <property type="protein sequence ID" value="SEP65855.1"/>
    <property type="molecule type" value="Genomic_DNA"/>
</dbReference>
<name>A0A1H8ZNA0_9SPIR</name>
<evidence type="ECO:0000259" key="7">
    <source>
        <dbReference type="Pfam" id="PF24986"/>
    </source>
</evidence>
<comment type="subcellular location">
    <subcellularLocation>
        <location evidence="5">Cytoplasm</location>
    </subcellularLocation>
</comment>
<comment type="subunit">
    <text evidence="5">Binds ribosomal protein uS19.</text>
</comment>
<evidence type="ECO:0000256" key="5">
    <source>
        <dbReference type="HAMAP-Rule" id="MF_00014"/>
    </source>
</evidence>
<evidence type="ECO:0000313" key="9">
    <source>
        <dbReference type="Proteomes" id="UP000182360"/>
    </source>
</evidence>
<evidence type="ECO:0000313" key="8">
    <source>
        <dbReference type="EMBL" id="SEP65855.1"/>
    </source>
</evidence>
<dbReference type="OrthoDB" id="9810331at2"/>
<dbReference type="Pfam" id="PF24986">
    <property type="entry name" value="PRC_RimM"/>
    <property type="match status" value="1"/>
</dbReference>
<dbReference type="eggNOG" id="COG0806">
    <property type="taxonomic scope" value="Bacteria"/>
</dbReference>
<dbReference type="InterPro" id="IPR009000">
    <property type="entry name" value="Transl_B-barrel_sf"/>
</dbReference>
<dbReference type="InterPro" id="IPR056792">
    <property type="entry name" value="PRC_RimM"/>
</dbReference>
<keyword evidence="1 5" id="KW-0963">Cytoplasm</keyword>
<evidence type="ECO:0000256" key="1">
    <source>
        <dbReference type="ARBA" id="ARBA00022490"/>
    </source>
</evidence>
<dbReference type="Proteomes" id="UP000182360">
    <property type="component" value="Unassembled WGS sequence"/>
</dbReference>
<dbReference type="Gene3D" id="2.40.30.60">
    <property type="entry name" value="RimM"/>
    <property type="match status" value="1"/>
</dbReference>
<comment type="similarity">
    <text evidence="5">Belongs to the RimM family.</text>
</comment>
<dbReference type="GO" id="GO:0006364">
    <property type="term" value="P:rRNA processing"/>
    <property type="evidence" value="ECO:0007669"/>
    <property type="project" value="UniProtKB-UniRule"/>
</dbReference>
<sequence length="184" mass="20502">MEKAQLVVGFIRGTHGFSGECKVESASGEYEHLLDLKEVTLVHGDQQREAKVESVSLGNAVAYVKFEGIDSDEAVLKYRHWGIKVPRKYCKPLNKDEWYVEDLRNCSLIYEGKDAPATLIAPGSKYAVIGTITDVMEGGGGNLLEVSLAESCDRKVLVPFNKEFIGKVDIKNKTVQLMHLWILE</sequence>
<dbReference type="NCBIfam" id="TIGR02273">
    <property type="entry name" value="16S_RimM"/>
    <property type="match status" value="1"/>
</dbReference>
<comment type="function">
    <text evidence="5">An accessory protein needed during the final step in the assembly of 30S ribosomal subunit, possibly for assembly of the head region. Essential for efficient processing of 16S rRNA. May be needed both before and after RbfA during the maturation of 16S rRNA. It has affinity for free ribosomal 30S subunits but not for 70S ribosomes.</text>
</comment>
<dbReference type="RefSeq" id="WP_074639826.1">
    <property type="nucleotide sequence ID" value="NZ_FOFU01000001.1"/>
</dbReference>
<protein>
    <recommendedName>
        <fullName evidence="5">Ribosome maturation factor RimM</fullName>
    </recommendedName>
</protein>
<evidence type="ECO:0000256" key="4">
    <source>
        <dbReference type="ARBA" id="ARBA00023186"/>
    </source>
</evidence>
<evidence type="ECO:0000259" key="6">
    <source>
        <dbReference type="Pfam" id="PF01782"/>
    </source>
</evidence>
<comment type="domain">
    <text evidence="5">The PRC barrel domain binds ribosomal protein uS19.</text>
</comment>
<dbReference type="InterPro" id="IPR036976">
    <property type="entry name" value="RimM_N_sf"/>
</dbReference>
<accession>A0A1H8ZNA0</accession>
<evidence type="ECO:0000256" key="3">
    <source>
        <dbReference type="ARBA" id="ARBA00022552"/>
    </source>
</evidence>
<proteinExistence type="inferred from homology"/>
<dbReference type="PANTHER" id="PTHR33692:SF1">
    <property type="entry name" value="RIBOSOME MATURATION FACTOR RIMM"/>
    <property type="match status" value="1"/>
</dbReference>
<dbReference type="SUPFAM" id="SSF50346">
    <property type="entry name" value="PRC-barrel domain"/>
    <property type="match status" value="1"/>
</dbReference>
<dbReference type="Pfam" id="PF01782">
    <property type="entry name" value="RimM"/>
    <property type="match status" value="1"/>
</dbReference>
<gene>
    <name evidence="5" type="primary">rimM</name>
    <name evidence="8" type="ORF">SAMN04487977_10134</name>
</gene>